<protein>
    <submittedName>
        <fullName evidence="2">Uncharacterized protein</fullName>
    </submittedName>
</protein>
<proteinExistence type="predicted"/>
<gene>
    <name evidence="2" type="ORF">DILT_LOCUS9985</name>
</gene>
<evidence type="ECO:0000313" key="2">
    <source>
        <dbReference type="EMBL" id="VDN14154.1"/>
    </source>
</evidence>
<dbReference type="Proteomes" id="UP000281553">
    <property type="component" value="Unassembled WGS sequence"/>
</dbReference>
<dbReference type="OrthoDB" id="10530979at2759"/>
<accession>A0A3P7LBP4</accession>
<evidence type="ECO:0000256" key="1">
    <source>
        <dbReference type="SAM" id="MobiDB-lite"/>
    </source>
</evidence>
<reference evidence="2 3" key="1">
    <citation type="submission" date="2018-11" db="EMBL/GenBank/DDBJ databases">
        <authorList>
            <consortium name="Pathogen Informatics"/>
        </authorList>
    </citation>
    <scope>NUCLEOTIDE SEQUENCE [LARGE SCALE GENOMIC DNA]</scope>
</reference>
<evidence type="ECO:0000313" key="3">
    <source>
        <dbReference type="Proteomes" id="UP000281553"/>
    </source>
</evidence>
<dbReference type="EMBL" id="UYRU01058409">
    <property type="protein sequence ID" value="VDN14154.1"/>
    <property type="molecule type" value="Genomic_DNA"/>
</dbReference>
<feature type="compositionally biased region" description="Polar residues" evidence="1">
    <location>
        <begin position="35"/>
        <end position="52"/>
    </location>
</feature>
<sequence>MGRKLNAGQGARPSPGGNTELLPGSTLEDYLMKTNGGSLSPTQTTVRQSSNQRENHRKPANVALPSVELDPVLAILESDVDKLDRFRDQFRKTGTSCLFTIAVSK</sequence>
<dbReference type="AlphaFoldDB" id="A0A3P7LBP4"/>
<keyword evidence="3" id="KW-1185">Reference proteome</keyword>
<organism evidence="2 3">
    <name type="scientific">Dibothriocephalus latus</name>
    <name type="common">Fish tapeworm</name>
    <name type="synonym">Diphyllobothrium latum</name>
    <dbReference type="NCBI Taxonomy" id="60516"/>
    <lineage>
        <taxon>Eukaryota</taxon>
        <taxon>Metazoa</taxon>
        <taxon>Spiralia</taxon>
        <taxon>Lophotrochozoa</taxon>
        <taxon>Platyhelminthes</taxon>
        <taxon>Cestoda</taxon>
        <taxon>Eucestoda</taxon>
        <taxon>Diphyllobothriidea</taxon>
        <taxon>Diphyllobothriidae</taxon>
        <taxon>Dibothriocephalus</taxon>
    </lineage>
</organism>
<feature type="region of interest" description="Disordered" evidence="1">
    <location>
        <begin position="1"/>
        <end position="63"/>
    </location>
</feature>
<name>A0A3P7LBP4_DIBLA</name>